<reference evidence="3 4" key="1">
    <citation type="submission" date="2022-01" db="EMBL/GenBank/DDBJ databases">
        <title>A chromosomal length assembly of Cordylochernes scorpioides.</title>
        <authorList>
            <person name="Zeh D."/>
            <person name="Zeh J."/>
        </authorList>
    </citation>
    <scope>NUCLEOTIDE SEQUENCE [LARGE SCALE GENOMIC DNA]</scope>
    <source>
        <strain evidence="3">IN4F17</strain>
        <tissue evidence="3">Whole Body</tissue>
    </source>
</reference>
<feature type="region of interest" description="Disordered" evidence="1">
    <location>
        <begin position="370"/>
        <end position="391"/>
    </location>
</feature>
<name>A0ABY6KVK1_9ARAC</name>
<sequence>MEQWRTYDDKPICFHSRTTRIYRSLIHDIIFGWDFFKATEAVIDCGRNELNIGETSVLESREEENQRLFASDDFVIPPKSIKISVMNEEIRGVYYKSFSEPLRSIARKVFTRNYAPECKTQLRNIRKGQHPQHPPKYQDWLSVHHHSGPTTFELWISQLEAAFVLAEISRDETKFQATTTYTKHTANGLSSGLTKHSHSAEAHQQLMTQIQDLHTQIEALKSSMDTPHNRYPNASAFNHATSRSRETNTPADIPLWLSQLEAAFIFANIASDDEFKYNATIINLDRLALICLYDIVENSSVSGKYAALKERLLQRFGRSHQVRTARVSETQPIADQRPSIILVELSKTPPSQHCGPYTPTSNSLQHLEQMAFPPDNPLPQQPLSHEEPLPPSCEQKHPLFLKETNNAAERTSLHLQPAQTSVSQPLQHQNTLQQSSPPIEARGTTSLIPIAPPVLSATIPIAEQPIVSLQANKIVATYYIWPTFKNDRCLPQAAKTRSQPNNAPYQEFPLRLHRIFKNGGVVWRPHFASESVNWDKASLHIRAVVWRSDYACARDVIRHCWPLAS</sequence>
<keyword evidence="4" id="KW-1185">Reference proteome</keyword>
<dbReference type="Proteomes" id="UP001235939">
    <property type="component" value="Chromosome 10"/>
</dbReference>
<organism evidence="3 4">
    <name type="scientific">Cordylochernes scorpioides</name>
    <dbReference type="NCBI Taxonomy" id="51811"/>
    <lineage>
        <taxon>Eukaryota</taxon>
        <taxon>Metazoa</taxon>
        <taxon>Ecdysozoa</taxon>
        <taxon>Arthropoda</taxon>
        <taxon>Chelicerata</taxon>
        <taxon>Arachnida</taxon>
        <taxon>Pseudoscorpiones</taxon>
        <taxon>Cheliferoidea</taxon>
        <taxon>Chernetidae</taxon>
        <taxon>Cordylochernes</taxon>
    </lineage>
</organism>
<dbReference type="Pfam" id="PF23055">
    <property type="entry name" value="DUF7041"/>
    <property type="match status" value="1"/>
</dbReference>
<evidence type="ECO:0000259" key="2">
    <source>
        <dbReference type="Pfam" id="PF23055"/>
    </source>
</evidence>
<protein>
    <submittedName>
        <fullName evidence="3">Transposition</fullName>
    </submittedName>
</protein>
<accession>A0ABY6KVK1</accession>
<evidence type="ECO:0000256" key="1">
    <source>
        <dbReference type="SAM" id="MobiDB-lite"/>
    </source>
</evidence>
<dbReference type="PANTHER" id="PTHR33327:SF3">
    <property type="entry name" value="RNA-DIRECTED DNA POLYMERASE"/>
    <property type="match status" value="1"/>
</dbReference>
<evidence type="ECO:0000313" key="4">
    <source>
        <dbReference type="Proteomes" id="UP001235939"/>
    </source>
</evidence>
<proteinExistence type="predicted"/>
<feature type="domain" description="DUF7041" evidence="2">
    <location>
        <begin position="250"/>
        <end position="326"/>
    </location>
</feature>
<dbReference type="EMBL" id="CP092872">
    <property type="protein sequence ID" value="UYV72899.1"/>
    <property type="molecule type" value="Genomic_DNA"/>
</dbReference>
<evidence type="ECO:0000313" key="3">
    <source>
        <dbReference type="EMBL" id="UYV72899.1"/>
    </source>
</evidence>
<dbReference type="PANTHER" id="PTHR33327">
    <property type="entry name" value="ENDONUCLEASE"/>
    <property type="match status" value="1"/>
</dbReference>
<gene>
    <name evidence="3" type="ORF">LAZ67_10001122</name>
</gene>
<dbReference type="InterPro" id="IPR055469">
    <property type="entry name" value="DUF7041"/>
</dbReference>